<sequence>MSATGRVSINDTTVERKQSYLILAILSIGTEGIYLYLRKKSASFVLLTLREIKAFEQSHITSDFNSHSQSVHSYGEDSIPIQTFDSRVVQVNKPEITVTRDEFFVNLKCSFSIPPAKRGDFRLQAVGFQHPSGFRFGQEFALPACSNRSYFVRAAEEEMKRTNIQWSTSFLVACLTARTDQLTASYMLDKPCPSGRTS</sequence>
<reference evidence="2" key="1">
    <citation type="submission" date="2021-06" db="EMBL/GenBank/DDBJ databases">
        <authorList>
            <person name="Hodson N. C."/>
            <person name="Mongue J. A."/>
            <person name="Jaron S. K."/>
        </authorList>
    </citation>
    <scope>NUCLEOTIDE SEQUENCE</scope>
</reference>
<protein>
    <submittedName>
        <fullName evidence="2">Uncharacterized protein</fullName>
    </submittedName>
</protein>
<keyword evidence="1" id="KW-1133">Transmembrane helix</keyword>
<comment type="caution">
    <text evidence="2">The sequence shown here is derived from an EMBL/GenBank/DDBJ whole genome shotgun (WGS) entry which is preliminary data.</text>
</comment>
<organism evidence="2 3">
    <name type="scientific">Allacma fusca</name>
    <dbReference type="NCBI Taxonomy" id="39272"/>
    <lineage>
        <taxon>Eukaryota</taxon>
        <taxon>Metazoa</taxon>
        <taxon>Ecdysozoa</taxon>
        <taxon>Arthropoda</taxon>
        <taxon>Hexapoda</taxon>
        <taxon>Collembola</taxon>
        <taxon>Symphypleona</taxon>
        <taxon>Sminthuridae</taxon>
        <taxon>Allacma</taxon>
    </lineage>
</organism>
<dbReference type="EMBL" id="CAJVCH010560048">
    <property type="protein sequence ID" value="CAG7831339.1"/>
    <property type="molecule type" value="Genomic_DNA"/>
</dbReference>
<dbReference type="Proteomes" id="UP000708208">
    <property type="component" value="Unassembled WGS sequence"/>
</dbReference>
<proteinExistence type="predicted"/>
<accession>A0A8J2LEF0</accession>
<evidence type="ECO:0000256" key="1">
    <source>
        <dbReference type="SAM" id="Phobius"/>
    </source>
</evidence>
<name>A0A8J2LEF0_9HEXA</name>
<keyword evidence="1" id="KW-0472">Membrane</keyword>
<dbReference type="AlphaFoldDB" id="A0A8J2LEF0"/>
<evidence type="ECO:0000313" key="3">
    <source>
        <dbReference type="Proteomes" id="UP000708208"/>
    </source>
</evidence>
<evidence type="ECO:0000313" key="2">
    <source>
        <dbReference type="EMBL" id="CAG7831339.1"/>
    </source>
</evidence>
<keyword evidence="1" id="KW-0812">Transmembrane</keyword>
<keyword evidence="3" id="KW-1185">Reference proteome</keyword>
<feature type="transmembrane region" description="Helical" evidence="1">
    <location>
        <begin position="20"/>
        <end position="37"/>
    </location>
</feature>
<gene>
    <name evidence="2" type="ORF">AFUS01_LOCUS41087</name>
</gene>